<comment type="caution">
    <text evidence="2">The sequence shown here is derived from an EMBL/GenBank/DDBJ whole genome shotgun (WGS) entry which is preliminary data.</text>
</comment>
<evidence type="ECO:0000313" key="2">
    <source>
        <dbReference type="EMBL" id="KAK5701973.1"/>
    </source>
</evidence>
<dbReference type="EMBL" id="JAVRQU010000006">
    <property type="protein sequence ID" value="KAK5701973.1"/>
    <property type="molecule type" value="Genomic_DNA"/>
</dbReference>
<evidence type="ECO:0000313" key="3">
    <source>
        <dbReference type="Proteomes" id="UP001310594"/>
    </source>
</evidence>
<dbReference type="Proteomes" id="UP001310594">
    <property type="component" value="Unassembled WGS sequence"/>
</dbReference>
<organism evidence="2 3">
    <name type="scientific">Elasticomyces elasticus</name>
    <dbReference type="NCBI Taxonomy" id="574655"/>
    <lineage>
        <taxon>Eukaryota</taxon>
        <taxon>Fungi</taxon>
        <taxon>Dikarya</taxon>
        <taxon>Ascomycota</taxon>
        <taxon>Pezizomycotina</taxon>
        <taxon>Dothideomycetes</taxon>
        <taxon>Dothideomycetidae</taxon>
        <taxon>Mycosphaerellales</taxon>
        <taxon>Teratosphaeriaceae</taxon>
        <taxon>Elasticomyces</taxon>
    </lineage>
</organism>
<gene>
    <name evidence="2" type="primary">MAM3_2</name>
    <name evidence="2" type="ORF">LTR97_004791</name>
</gene>
<dbReference type="PANTHER" id="PTHR40788">
    <property type="entry name" value="CLR5 DOMAIN-CONTAINING PROTEIN-RELATED"/>
    <property type="match status" value="1"/>
</dbReference>
<accession>A0AAN7VTZ0</accession>
<evidence type="ECO:0000256" key="1">
    <source>
        <dbReference type="SAM" id="MobiDB-lite"/>
    </source>
</evidence>
<dbReference type="AlphaFoldDB" id="A0AAN7VTZ0"/>
<dbReference type="PANTHER" id="PTHR40788:SF2">
    <property type="entry name" value="CLR5 DOMAIN-CONTAINING PROTEIN"/>
    <property type="match status" value="1"/>
</dbReference>
<reference evidence="2" key="1">
    <citation type="submission" date="2023-08" db="EMBL/GenBank/DDBJ databases">
        <title>Black Yeasts Isolated from many extreme environments.</title>
        <authorList>
            <person name="Coleine C."/>
            <person name="Stajich J.E."/>
            <person name="Selbmann L."/>
        </authorList>
    </citation>
    <scope>NUCLEOTIDE SEQUENCE</scope>
    <source>
        <strain evidence="2">CCFEE 5810</strain>
    </source>
</reference>
<name>A0AAN7VTZ0_9PEZI</name>
<feature type="region of interest" description="Disordered" evidence="1">
    <location>
        <begin position="629"/>
        <end position="676"/>
    </location>
</feature>
<proteinExistence type="predicted"/>
<protein>
    <submittedName>
        <fullName evidence="2">Cell agglutination protein Mam3</fullName>
    </submittedName>
</protein>
<sequence length="789" mass="90432">MASYTYELIELGDDAHGLGCKCCRFIKGTDLPRPRKDLSESESRTLAVGFAGSVLKDWTKLNAIVKRFEGVLQKRWLKKGTKQRREILLRACPEMPPCLRPDFQGFRNGQKNLPRSRTCPSRAYLWPYINLEDLQQAYPMLLFINSRGRHLPQNFISTDIDNAHLGAGWEFKPPKCGTMIFHNQRTPKTRVDPGLGLLGLEIQAGIYSFLVQCVTLILHDVVPSQFFLAPHQPVPPPLIPKRGDWVTLQDQMLEAPYRLPQGLDLDRLKSMVSTRHAAATDHVWLLREDPSYFTETLIEWKEHDWREEVCTCLECWRDAAADMLTHAFDDFLFWHEIHRRFKLMPTLETQLARADLEQVRLQKKDELRWGELDELVNFIMIFPMANIRRGLPGSPRMRQCYPLSGKRDAKTLERWAMKRGRSEAERRVDTVFHAMIDCEQRALHQLTPLIQEAQYMLDTEPKAAELVDSWVLGQFADLSLLAELSDQMQRFKPWSDAWRICTVGGMVDKSIAKIMTLSQSLTEAIIHACKESETLYSPASKLWQYPADKRPSKANNSQMRHAESHLDLFWGELEENVMDYSGEDVTEILAVRGLRKRKLYRTPKWKDPILAPAAQVNQAPRFGLIELNPNVPKKRSAGEDHAGATKTPKTKTRGVASTPLDEEEVVTATPEPEQAAPSVTIKVKKRTHRVFSALLPEAGAENHHKIEVAWDDMLQAMADIGMMPEKLYGSVWNFRPTEECVVEGMTRGIQFHEPKEVRRGNKIGPHMVRVFGRRLQHAYGWTAGMFVCE</sequence>